<reference evidence="4" key="2">
    <citation type="journal article" date="2023" name="IMA Fungus">
        <title>Comparative genomic study of the Penicillium genus elucidates a diverse pangenome and 15 lateral gene transfer events.</title>
        <authorList>
            <person name="Petersen C."/>
            <person name="Sorensen T."/>
            <person name="Nielsen M.R."/>
            <person name="Sondergaard T.E."/>
            <person name="Sorensen J.L."/>
            <person name="Fitzpatrick D.A."/>
            <person name="Frisvad J.C."/>
            <person name="Nielsen K.L."/>
        </authorList>
    </citation>
    <scope>NUCLEOTIDE SEQUENCE</scope>
    <source>
        <strain evidence="4">IBT 20477</strain>
    </source>
</reference>
<dbReference type="InterPro" id="IPR001357">
    <property type="entry name" value="BRCT_dom"/>
</dbReference>
<evidence type="ECO:0000259" key="3">
    <source>
        <dbReference type="PROSITE" id="PS51977"/>
    </source>
</evidence>
<feature type="domain" description="WGR" evidence="3">
    <location>
        <begin position="165"/>
        <end position="266"/>
    </location>
</feature>
<dbReference type="Gene3D" id="3.40.50.10190">
    <property type="entry name" value="BRCT domain"/>
    <property type="match status" value="1"/>
</dbReference>
<evidence type="ECO:0008006" key="6">
    <source>
        <dbReference type="Google" id="ProtNLM"/>
    </source>
</evidence>
<evidence type="ECO:0000259" key="2">
    <source>
        <dbReference type="PROSITE" id="PS50172"/>
    </source>
</evidence>
<protein>
    <recommendedName>
        <fullName evidence="6">BRCT domain-containing protein</fullName>
    </recommendedName>
</protein>
<dbReference type="SUPFAM" id="SSF142921">
    <property type="entry name" value="WGR domain-like"/>
    <property type="match status" value="1"/>
</dbReference>
<organism evidence="4 5">
    <name type="scientific">Penicillium cf. viridicatum</name>
    <dbReference type="NCBI Taxonomy" id="2972119"/>
    <lineage>
        <taxon>Eukaryota</taxon>
        <taxon>Fungi</taxon>
        <taxon>Dikarya</taxon>
        <taxon>Ascomycota</taxon>
        <taxon>Pezizomycotina</taxon>
        <taxon>Eurotiomycetes</taxon>
        <taxon>Eurotiomycetidae</taxon>
        <taxon>Eurotiales</taxon>
        <taxon>Aspergillaceae</taxon>
        <taxon>Penicillium</taxon>
    </lineage>
</organism>
<evidence type="ECO:0000313" key="4">
    <source>
        <dbReference type="EMBL" id="KAJ5181782.1"/>
    </source>
</evidence>
<dbReference type="CDD" id="cd00027">
    <property type="entry name" value="BRCT"/>
    <property type="match status" value="1"/>
</dbReference>
<dbReference type="OrthoDB" id="342264at2759"/>
<comment type="caution">
    <text evidence="4">The sequence shown here is derived from an EMBL/GenBank/DDBJ whole genome shotgun (WGS) entry which is preliminary data.</text>
</comment>
<name>A0A9W9IPZ7_9EURO</name>
<feature type="region of interest" description="Disordered" evidence="1">
    <location>
        <begin position="252"/>
        <end position="271"/>
    </location>
</feature>
<evidence type="ECO:0000313" key="5">
    <source>
        <dbReference type="Proteomes" id="UP001150942"/>
    </source>
</evidence>
<keyword evidence="5" id="KW-1185">Reference proteome</keyword>
<feature type="region of interest" description="Disordered" evidence="1">
    <location>
        <begin position="297"/>
        <end position="359"/>
    </location>
</feature>
<dbReference type="PROSITE" id="PS51977">
    <property type="entry name" value="WGR"/>
    <property type="match status" value="1"/>
</dbReference>
<dbReference type="Proteomes" id="UP001150942">
    <property type="component" value="Unassembled WGS sequence"/>
</dbReference>
<dbReference type="EMBL" id="JAPQKQ010000009">
    <property type="protein sequence ID" value="KAJ5181782.1"/>
    <property type="molecule type" value="Genomic_DNA"/>
</dbReference>
<feature type="compositionally biased region" description="Basic and acidic residues" evidence="1">
    <location>
        <begin position="312"/>
        <end position="331"/>
    </location>
</feature>
<dbReference type="InterPro" id="IPR036930">
    <property type="entry name" value="WGR_dom_sf"/>
</dbReference>
<dbReference type="InterPro" id="IPR036420">
    <property type="entry name" value="BRCT_dom_sf"/>
</dbReference>
<feature type="compositionally biased region" description="Acidic residues" evidence="1">
    <location>
        <begin position="343"/>
        <end position="359"/>
    </location>
</feature>
<dbReference type="SUPFAM" id="SSF52113">
    <property type="entry name" value="BRCT domain"/>
    <property type="match status" value="1"/>
</dbReference>
<feature type="domain" description="BRCT" evidence="2">
    <location>
        <begin position="1"/>
        <end position="81"/>
    </location>
</feature>
<dbReference type="Pfam" id="PF00533">
    <property type="entry name" value="BRCT"/>
    <property type="match status" value="1"/>
</dbReference>
<gene>
    <name evidence="4" type="ORF">N7449_011929</name>
</gene>
<sequence length="359" mass="40701">MGKPFQRVHASMVGKFEDGVGEKIPQWIRANGGQFSRDVNPRITHLIATKEAFKINAVPVENAKELSTVKIVSYDWLEDSLLSNTRRPKPEGPYLLKNLMKPEKKEVQRKKVTPKSSKVVKEIKGNIPKRRIGISFPDLHFIADRTDMSSTADPFLATKGKRKPVRQVYQDRKTNVVYSTTLFRPSKPPVTSREKYQLTLFESIAEPHTYSTYAKFSRIGTSNVELLAGPRCKLELAVDKFKQFFKEQTGKEWDERANGKMPPPKKDVDGNSLPVHEGWFYLEEKTTILGAFLREPQSTGCGESTGRIASDSIKEHDVEDGVKDSMEDKMANHQVKHGGENGSEADDEEEEDEEEEMDK</sequence>
<accession>A0A9W9IPZ7</accession>
<reference evidence="4" key="1">
    <citation type="submission" date="2022-11" db="EMBL/GenBank/DDBJ databases">
        <authorList>
            <person name="Petersen C."/>
        </authorList>
    </citation>
    <scope>NUCLEOTIDE SEQUENCE</scope>
    <source>
        <strain evidence="4">IBT 20477</strain>
    </source>
</reference>
<dbReference type="InterPro" id="IPR008893">
    <property type="entry name" value="WGR_domain"/>
</dbReference>
<dbReference type="PROSITE" id="PS50172">
    <property type="entry name" value="BRCT"/>
    <property type="match status" value="1"/>
</dbReference>
<evidence type="ECO:0000256" key="1">
    <source>
        <dbReference type="SAM" id="MobiDB-lite"/>
    </source>
</evidence>
<dbReference type="AlphaFoldDB" id="A0A9W9IPZ7"/>
<proteinExistence type="predicted"/>
<feature type="compositionally biased region" description="Basic and acidic residues" evidence="1">
    <location>
        <begin position="252"/>
        <end position="269"/>
    </location>
</feature>